<dbReference type="EMBL" id="KV417520">
    <property type="protein sequence ID" value="KZP25489.1"/>
    <property type="molecule type" value="Genomic_DNA"/>
</dbReference>
<evidence type="ECO:0000313" key="2">
    <source>
        <dbReference type="EMBL" id="KZP25489.1"/>
    </source>
</evidence>
<feature type="compositionally biased region" description="Polar residues" evidence="1">
    <location>
        <begin position="44"/>
        <end position="53"/>
    </location>
</feature>
<name>A0A166NXY1_9AGAM</name>
<gene>
    <name evidence="2" type="ORF">FIBSPDRAFT_1041340</name>
</gene>
<organism evidence="2 3">
    <name type="scientific">Athelia psychrophila</name>
    <dbReference type="NCBI Taxonomy" id="1759441"/>
    <lineage>
        <taxon>Eukaryota</taxon>
        <taxon>Fungi</taxon>
        <taxon>Dikarya</taxon>
        <taxon>Basidiomycota</taxon>
        <taxon>Agaricomycotina</taxon>
        <taxon>Agaricomycetes</taxon>
        <taxon>Agaricomycetidae</taxon>
        <taxon>Atheliales</taxon>
        <taxon>Atheliaceae</taxon>
        <taxon>Athelia</taxon>
    </lineage>
</organism>
<keyword evidence="3" id="KW-1185">Reference proteome</keyword>
<proteinExistence type="predicted"/>
<dbReference type="AlphaFoldDB" id="A0A166NXY1"/>
<feature type="compositionally biased region" description="Polar residues" evidence="1">
    <location>
        <begin position="132"/>
        <end position="150"/>
    </location>
</feature>
<feature type="compositionally biased region" description="Low complexity" evidence="1">
    <location>
        <begin position="30"/>
        <end position="43"/>
    </location>
</feature>
<feature type="region of interest" description="Disordered" evidence="1">
    <location>
        <begin position="105"/>
        <end position="150"/>
    </location>
</feature>
<evidence type="ECO:0000313" key="3">
    <source>
        <dbReference type="Proteomes" id="UP000076532"/>
    </source>
</evidence>
<dbReference type="Proteomes" id="UP000076532">
    <property type="component" value="Unassembled WGS sequence"/>
</dbReference>
<accession>A0A166NXY1</accession>
<feature type="region of interest" description="Disordered" evidence="1">
    <location>
        <begin position="1"/>
        <end position="69"/>
    </location>
</feature>
<feature type="compositionally biased region" description="Basic and acidic residues" evidence="1">
    <location>
        <begin position="15"/>
        <end position="26"/>
    </location>
</feature>
<protein>
    <submittedName>
        <fullName evidence="2">Uncharacterized protein</fullName>
    </submittedName>
</protein>
<feature type="compositionally biased region" description="Basic and acidic residues" evidence="1">
    <location>
        <begin position="114"/>
        <end position="127"/>
    </location>
</feature>
<reference evidence="2 3" key="1">
    <citation type="journal article" date="2016" name="Mol. Biol. Evol.">
        <title>Comparative Genomics of Early-Diverging Mushroom-Forming Fungi Provides Insights into the Origins of Lignocellulose Decay Capabilities.</title>
        <authorList>
            <person name="Nagy L.G."/>
            <person name="Riley R."/>
            <person name="Tritt A."/>
            <person name="Adam C."/>
            <person name="Daum C."/>
            <person name="Floudas D."/>
            <person name="Sun H."/>
            <person name="Yadav J.S."/>
            <person name="Pangilinan J."/>
            <person name="Larsson K.H."/>
            <person name="Matsuura K."/>
            <person name="Barry K."/>
            <person name="Labutti K."/>
            <person name="Kuo R."/>
            <person name="Ohm R.A."/>
            <person name="Bhattacharya S.S."/>
            <person name="Shirouzu T."/>
            <person name="Yoshinaga Y."/>
            <person name="Martin F.M."/>
            <person name="Grigoriev I.V."/>
            <person name="Hibbett D.S."/>
        </authorList>
    </citation>
    <scope>NUCLEOTIDE SEQUENCE [LARGE SCALE GENOMIC DNA]</scope>
    <source>
        <strain evidence="2 3">CBS 109695</strain>
    </source>
</reference>
<dbReference type="OrthoDB" id="10642269at2759"/>
<evidence type="ECO:0000256" key="1">
    <source>
        <dbReference type="SAM" id="MobiDB-lite"/>
    </source>
</evidence>
<sequence>MPVLLPELSPPPTFDEGRVGSPEFRDAVTAAKQQRLARQARMQSFSVENSASRIGTPPPFKKRETGVENTKRMQTRVAVVEPHHFQVVPLREIKKRSIPVIPNAPTASPRFVLKSRDERSTPARPESRIGTPATSKRYSRSSMTPTNTRSITISDTIPDIMSTYSPGLAEETLLLSQKEPSIATNRGRRSTIYVAAESKASSRRETTSPARLAYRMRSYSTSSSIANEHGMTTSSSLRDIQVRAASSTKHRRRTQTISIPAQAIRPDTASPRKPLSGVTISVSQKSLDVDGNPKRRAVYTDSMHLDDSAPTLTALCIDLEKHSESPALSCVSAMSQAGDVQSFTPWRPSQVPVKSLKGLNIKKRNTRKRTPLASLDLNIYRNSEHASFSNHTPMATPPSFFSAISGQPTSFLSTDPFAATGLSGYRPAVAPPVYHPIVVDLMAMLDAAVEEWRGAF</sequence>